<gene>
    <name evidence="2" type="ORF">S01H1_55062</name>
</gene>
<dbReference type="AlphaFoldDB" id="X0XB97"/>
<dbReference type="Gene3D" id="1.10.10.10">
    <property type="entry name" value="Winged helix-like DNA-binding domain superfamily/Winged helix DNA-binding domain"/>
    <property type="match status" value="1"/>
</dbReference>
<protein>
    <recommendedName>
        <fullName evidence="1">Transcription regulator PadR N-terminal domain-containing protein</fullName>
    </recommendedName>
</protein>
<comment type="caution">
    <text evidence="2">The sequence shown here is derived from an EMBL/GenBank/DDBJ whole genome shotgun (WGS) entry which is preliminary data.</text>
</comment>
<evidence type="ECO:0000313" key="2">
    <source>
        <dbReference type="EMBL" id="GAG22221.1"/>
    </source>
</evidence>
<feature type="domain" description="Transcription regulator PadR N-terminal" evidence="1">
    <location>
        <begin position="16"/>
        <end position="86"/>
    </location>
</feature>
<evidence type="ECO:0000259" key="1">
    <source>
        <dbReference type="Pfam" id="PF03551"/>
    </source>
</evidence>
<dbReference type="InterPro" id="IPR036390">
    <property type="entry name" value="WH_DNA-bd_sf"/>
</dbReference>
<dbReference type="PANTHER" id="PTHR33169">
    <property type="entry name" value="PADR-FAMILY TRANSCRIPTIONAL REGULATOR"/>
    <property type="match status" value="1"/>
</dbReference>
<accession>X0XB97</accession>
<dbReference type="InterPro" id="IPR005149">
    <property type="entry name" value="Tscrpt_reg_PadR_N"/>
</dbReference>
<dbReference type="SUPFAM" id="SSF46785">
    <property type="entry name" value="Winged helix' DNA-binding domain"/>
    <property type="match status" value="1"/>
</dbReference>
<organism evidence="2">
    <name type="scientific">marine sediment metagenome</name>
    <dbReference type="NCBI Taxonomy" id="412755"/>
    <lineage>
        <taxon>unclassified sequences</taxon>
        <taxon>metagenomes</taxon>
        <taxon>ecological metagenomes</taxon>
    </lineage>
</organism>
<sequence>MTEYTQLIRGILEGCILAIVSKKESYGYWIIERLRESGFSDIQESTVYPILNRLEKKGLFKGKRKSSTLGPPRKYYYISNKGLIELDRFMETWKIIKNKVDIILKGEIK</sequence>
<reference evidence="2" key="1">
    <citation type="journal article" date="2014" name="Front. Microbiol.">
        <title>High frequency of phylogenetically diverse reductive dehalogenase-homologous genes in deep subseafloor sedimentary metagenomes.</title>
        <authorList>
            <person name="Kawai M."/>
            <person name="Futagami T."/>
            <person name="Toyoda A."/>
            <person name="Takaki Y."/>
            <person name="Nishi S."/>
            <person name="Hori S."/>
            <person name="Arai W."/>
            <person name="Tsubouchi T."/>
            <person name="Morono Y."/>
            <person name="Uchiyama I."/>
            <person name="Ito T."/>
            <person name="Fujiyama A."/>
            <person name="Inagaki F."/>
            <person name="Takami H."/>
        </authorList>
    </citation>
    <scope>NUCLEOTIDE SEQUENCE</scope>
    <source>
        <strain evidence="2">Expedition CK06-06</strain>
    </source>
</reference>
<proteinExistence type="predicted"/>
<dbReference type="PANTHER" id="PTHR33169:SF14">
    <property type="entry name" value="TRANSCRIPTIONAL REGULATOR RV3488"/>
    <property type="match status" value="1"/>
</dbReference>
<dbReference type="EMBL" id="BARS01035762">
    <property type="protein sequence ID" value="GAG22221.1"/>
    <property type="molecule type" value="Genomic_DNA"/>
</dbReference>
<dbReference type="Pfam" id="PF03551">
    <property type="entry name" value="PadR"/>
    <property type="match status" value="1"/>
</dbReference>
<dbReference type="InterPro" id="IPR052509">
    <property type="entry name" value="Metal_resp_DNA-bind_regulator"/>
</dbReference>
<name>X0XB97_9ZZZZ</name>
<dbReference type="InterPro" id="IPR036388">
    <property type="entry name" value="WH-like_DNA-bd_sf"/>
</dbReference>